<evidence type="ECO:0000313" key="3">
    <source>
        <dbReference type="Proteomes" id="UP000887568"/>
    </source>
</evidence>
<proteinExistence type="predicted"/>
<evidence type="ECO:0000313" key="2">
    <source>
        <dbReference type="EnsemblMetazoa" id="XP_038062402.1"/>
    </source>
</evidence>
<sequence>MIWKKPLSSAPPRLQRLLIKVQGYNFDVQYKPGKTMTLSDALSRLPNPTKSDDIPLDAMCMDLVHFGQSKQEQLQRETARDPVLSALCQIIYSGWPDSVKELPRDLQVYWPYRDELGISWGIIFKGRQVIIPDSLQTDILQQLHTGHMGIEKTRRLARESVYWPNINRHIDELVKACSYCQESQPK</sequence>
<accession>A0A914AF83</accession>
<dbReference type="GeneID" id="119732875"/>
<dbReference type="OMA" id="STWINSM"/>
<dbReference type="Pfam" id="PF17921">
    <property type="entry name" value="Integrase_H2C2"/>
    <property type="match status" value="1"/>
</dbReference>
<dbReference type="InterPro" id="IPR050951">
    <property type="entry name" value="Retrovirus_Pol_polyprotein"/>
</dbReference>
<dbReference type="AlphaFoldDB" id="A0A914AF83"/>
<dbReference type="Proteomes" id="UP000887568">
    <property type="component" value="Unplaced"/>
</dbReference>
<dbReference type="InterPro" id="IPR041588">
    <property type="entry name" value="Integrase_H2C2"/>
</dbReference>
<organism evidence="2 3">
    <name type="scientific">Patiria miniata</name>
    <name type="common">Bat star</name>
    <name type="synonym">Asterina miniata</name>
    <dbReference type="NCBI Taxonomy" id="46514"/>
    <lineage>
        <taxon>Eukaryota</taxon>
        <taxon>Metazoa</taxon>
        <taxon>Echinodermata</taxon>
        <taxon>Eleutherozoa</taxon>
        <taxon>Asterozoa</taxon>
        <taxon>Asteroidea</taxon>
        <taxon>Valvatacea</taxon>
        <taxon>Valvatida</taxon>
        <taxon>Asterinidae</taxon>
        <taxon>Patiria</taxon>
    </lineage>
</organism>
<evidence type="ECO:0000259" key="1">
    <source>
        <dbReference type="Pfam" id="PF17921"/>
    </source>
</evidence>
<protein>
    <recommendedName>
        <fullName evidence="1">Integrase zinc-binding domain-containing protein</fullName>
    </recommendedName>
</protein>
<name>A0A914AF83_PATMI</name>
<keyword evidence="3" id="KW-1185">Reference proteome</keyword>
<dbReference type="FunFam" id="1.10.340.70:FF:000003">
    <property type="entry name" value="Protein CBG25708"/>
    <property type="match status" value="1"/>
</dbReference>
<dbReference type="OrthoDB" id="2286242at2759"/>
<dbReference type="PANTHER" id="PTHR37984:SF7">
    <property type="entry name" value="INTEGRASE CATALYTIC DOMAIN-CONTAINING PROTEIN"/>
    <property type="match status" value="1"/>
</dbReference>
<dbReference type="Gene3D" id="1.10.340.70">
    <property type="match status" value="1"/>
</dbReference>
<dbReference type="RefSeq" id="XP_038062402.1">
    <property type="nucleotide sequence ID" value="XM_038206474.1"/>
</dbReference>
<dbReference type="PANTHER" id="PTHR37984">
    <property type="entry name" value="PROTEIN CBG26694"/>
    <property type="match status" value="1"/>
</dbReference>
<dbReference type="EnsemblMetazoa" id="XM_038206474.1">
    <property type="protein sequence ID" value="XP_038062402.1"/>
    <property type="gene ID" value="LOC119732875"/>
</dbReference>
<reference evidence="2" key="1">
    <citation type="submission" date="2022-11" db="UniProtKB">
        <authorList>
            <consortium name="EnsemblMetazoa"/>
        </authorList>
    </citation>
    <scope>IDENTIFICATION</scope>
</reference>
<feature type="domain" description="Integrase zinc-binding" evidence="1">
    <location>
        <begin position="131"/>
        <end position="185"/>
    </location>
</feature>